<dbReference type="InterPro" id="IPR040758">
    <property type="entry name" value="PrmC_N"/>
</dbReference>
<evidence type="ECO:0000259" key="6">
    <source>
        <dbReference type="Pfam" id="PF05175"/>
    </source>
</evidence>
<feature type="domain" description="Methyltransferase small" evidence="6">
    <location>
        <begin position="115"/>
        <end position="196"/>
    </location>
</feature>
<dbReference type="Proteomes" id="UP000198752">
    <property type="component" value="Unassembled WGS sequence"/>
</dbReference>
<feature type="domain" description="Release factor glutamine methyltransferase N-terminal" evidence="7">
    <location>
        <begin position="7"/>
        <end position="76"/>
    </location>
</feature>
<comment type="similarity">
    <text evidence="5">Belongs to the protein N5-glutamine methyltransferase family. PrmC subfamily.</text>
</comment>
<dbReference type="STRING" id="269670.SAMN02982927_01052"/>
<dbReference type="PROSITE" id="PS00092">
    <property type="entry name" value="N6_MTASE"/>
    <property type="match status" value="1"/>
</dbReference>
<organism evidence="8 9">
    <name type="scientific">Sporolactobacillus nakayamae</name>
    <dbReference type="NCBI Taxonomy" id="269670"/>
    <lineage>
        <taxon>Bacteria</taxon>
        <taxon>Bacillati</taxon>
        <taxon>Bacillota</taxon>
        <taxon>Bacilli</taxon>
        <taxon>Bacillales</taxon>
        <taxon>Sporolactobacillaceae</taxon>
        <taxon>Sporolactobacillus</taxon>
    </lineage>
</organism>
<evidence type="ECO:0000256" key="3">
    <source>
        <dbReference type="ARBA" id="ARBA00022691"/>
    </source>
</evidence>
<dbReference type="RefSeq" id="WP_093670783.1">
    <property type="nucleotide sequence ID" value="NZ_FOOY01000006.1"/>
</dbReference>
<keyword evidence="3 5" id="KW-0949">S-adenosyl-L-methionine</keyword>
<feature type="binding site" evidence="5">
    <location>
        <begin position="125"/>
        <end position="129"/>
    </location>
    <ligand>
        <name>S-adenosyl-L-methionine</name>
        <dbReference type="ChEBI" id="CHEBI:59789"/>
    </ligand>
</feature>
<evidence type="ECO:0000256" key="5">
    <source>
        <dbReference type="HAMAP-Rule" id="MF_02126"/>
    </source>
</evidence>
<dbReference type="InterPro" id="IPR050320">
    <property type="entry name" value="N5-glutamine_MTase"/>
</dbReference>
<comment type="caution">
    <text evidence="5">Lacks conserved residue(s) required for the propagation of feature annotation.</text>
</comment>
<dbReference type="PANTHER" id="PTHR18895">
    <property type="entry name" value="HEMK METHYLTRANSFERASE"/>
    <property type="match status" value="1"/>
</dbReference>
<accession>A0A1I2Q9V5</accession>
<evidence type="ECO:0000313" key="9">
    <source>
        <dbReference type="Proteomes" id="UP000198752"/>
    </source>
</evidence>
<feature type="binding site" evidence="5">
    <location>
        <position position="190"/>
    </location>
    <ligand>
        <name>S-adenosyl-L-methionine</name>
        <dbReference type="ChEBI" id="CHEBI:59789"/>
    </ligand>
</feature>
<feature type="binding site" evidence="5">
    <location>
        <begin position="190"/>
        <end position="193"/>
    </location>
    <ligand>
        <name>substrate</name>
    </ligand>
</feature>
<dbReference type="Gene3D" id="3.40.50.150">
    <property type="entry name" value="Vaccinia Virus protein VP39"/>
    <property type="match status" value="1"/>
</dbReference>
<dbReference type="GO" id="GO:0003676">
    <property type="term" value="F:nucleic acid binding"/>
    <property type="evidence" value="ECO:0007669"/>
    <property type="project" value="InterPro"/>
</dbReference>
<dbReference type="Gene3D" id="1.10.8.10">
    <property type="entry name" value="DNA helicase RuvA subunit, C-terminal domain"/>
    <property type="match status" value="1"/>
</dbReference>
<dbReference type="InterPro" id="IPR002052">
    <property type="entry name" value="DNA_methylase_N6_adenine_CS"/>
</dbReference>
<dbReference type="SUPFAM" id="SSF53335">
    <property type="entry name" value="S-adenosyl-L-methionine-dependent methyltransferases"/>
    <property type="match status" value="1"/>
</dbReference>
<evidence type="ECO:0000313" key="8">
    <source>
        <dbReference type="EMBL" id="SFG23057.1"/>
    </source>
</evidence>
<dbReference type="HAMAP" id="MF_02126">
    <property type="entry name" value="RF_methyltr_PrmC"/>
    <property type="match status" value="1"/>
</dbReference>
<dbReference type="EMBL" id="FOOY01000006">
    <property type="protein sequence ID" value="SFG23057.1"/>
    <property type="molecule type" value="Genomic_DNA"/>
</dbReference>
<proteinExistence type="inferred from homology"/>
<dbReference type="OrthoDB" id="9800643at2"/>
<name>A0A1I2Q9V5_9BACL</name>
<comment type="function">
    <text evidence="5">Methylates the class 1 translation termination release factors RF1/PrfA and RF2/PrfB on the glutamine residue of the universally conserved GGQ motif.</text>
</comment>
<dbReference type="GO" id="GO:0102559">
    <property type="term" value="F:peptide chain release factor N(5)-glutamine methyltransferase activity"/>
    <property type="evidence" value="ECO:0007669"/>
    <property type="project" value="UniProtKB-EC"/>
</dbReference>
<keyword evidence="9" id="KW-1185">Reference proteome</keyword>
<gene>
    <name evidence="5" type="primary">prmC</name>
    <name evidence="8" type="ORF">SAMN02982927_01052</name>
</gene>
<dbReference type="InterPro" id="IPR029063">
    <property type="entry name" value="SAM-dependent_MTases_sf"/>
</dbReference>
<dbReference type="AlphaFoldDB" id="A0A1I2Q9V5"/>
<reference evidence="9" key="1">
    <citation type="submission" date="2016-10" db="EMBL/GenBank/DDBJ databases">
        <authorList>
            <person name="Varghese N."/>
            <person name="Submissions S."/>
        </authorList>
    </citation>
    <scope>NUCLEOTIDE SEQUENCE [LARGE SCALE GENOMIC DNA]</scope>
    <source>
        <strain evidence="9">ATCC 700379</strain>
    </source>
</reference>
<dbReference type="NCBIfam" id="TIGR00536">
    <property type="entry name" value="hemK_fam"/>
    <property type="match status" value="1"/>
</dbReference>
<dbReference type="CDD" id="cd02440">
    <property type="entry name" value="AdoMet_MTases"/>
    <property type="match status" value="1"/>
</dbReference>
<feature type="binding site" evidence="5">
    <location>
        <position position="148"/>
    </location>
    <ligand>
        <name>S-adenosyl-L-methionine</name>
        <dbReference type="ChEBI" id="CHEBI:59789"/>
    </ligand>
</feature>
<dbReference type="Pfam" id="PF05175">
    <property type="entry name" value="MTS"/>
    <property type="match status" value="1"/>
</dbReference>
<dbReference type="InterPro" id="IPR019874">
    <property type="entry name" value="RF_methyltr_PrmC"/>
</dbReference>
<evidence type="ECO:0000256" key="4">
    <source>
        <dbReference type="ARBA" id="ARBA00048391"/>
    </source>
</evidence>
<keyword evidence="1 5" id="KW-0489">Methyltransferase</keyword>
<sequence>MTVKRYELMNWASSLLNAHQRDENIGEILLCARLNLSRTDLIADRRELIDDEDAAWVRARVADHVQFGTPVQYMIGSAPFYGRTFKVTPDVLIPRQETEELVWRVGQWVERYMPELKHPSVCDIGTGSGAIAITLALEHPDWRISAVDLSEKALGVAKGNASALGACVDFRQGDLLAPLHNGTCDVLVSNPPYITREEMGRLDDTVGNYEPHLALFGGTDGLEFYRRIIDDIPSIWRREGSFIAAFEIGAAQGRDVSDLVRDKFTSQIKALSVEKDISGYDRNVMAVIRNCSNT</sequence>
<comment type="catalytic activity">
    <reaction evidence="4 5">
        <text>L-glutaminyl-[peptide chain release factor] + S-adenosyl-L-methionine = N(5)-methyl-L-glutaminyl-[peptide chain release factor] + S-adenosyl-L-homocysteine + H(+)</text>
        <dbReference type="Rhea" id="RHEA:42896"/>
        <dbReference type="Rhea" id="RHEA-COMP:10271"/>
        <dbReference type="Rhea" id="RHEA-COMP:10272"/>
        <dbReference type="ChEBI" id="CHEBI:15378"/>
        <dbReference type="ChEBI" id="CHEBI:30011"/>
        <dbReference type="ChEBI" id="CHEBI:57856"/>
        <dbReference type="ChEBI" id="CHEBI:59789"/>
        <dbReference type="ChEBI" id="CHEBI:61891"/>
        <dbReference type="EC" id="2.1.1.297"/>
    </reaction>
</comment>
<dbReference type="InterPro" id="IPR004556">
    <property type="entry name" value="HemK-like"/>
</dbReference>
<protein>
    <recommendedName>
        <fullName evidence="5">Release factor glutamine methyltransferase</fullName>
        <shortName evidence="5">RF MTase</shortName>
        <ecNumber evidence="5">2.1.1.297</ecNumber>
    </recommendedName>
    <alternativeName>
        <fullName evidence="5">N5-glutamine methyltransferase PrmC</fullName>
    </alternativeName>
    <alternativeName>
        <fullName evidence="5">Protein-(glutamine-N5) MTase PrmC</fullName>
    </alternativeName>
    <alternativeName>
        <fullName evidence="5">Protein-glutamine N-methyltransferase PrmC</fullName>
    </alternativeName>
</protein>
<dbReference type="PANTHER" id="PTHR18895:SF74">
    <property type="entry name" value="MTRF1L RELEASE FACTOR GLUTAMINE METHYLTRANSFERASE"/>
    <property type="match status" value="1"/>
</dbReference>
<evidence type="ECO:0000256" key="2">
    <source>
        <dbReference type="ARBA" id="ARBA00022679"/>
    </source>
</evidence>
<dbReference type="InterPro" id="IPR007848">
    <property type="entry name" value="Small_mtfrase_dom"/>
</dbReference>
<dbReference type="NCBIfam" id="TIGR03534">
    <property type="entry name" value="RF_mod_PrmC"/>
    <property type="match status" value="1"/>
</dbReference>
<evidence type="ECO:0000259" key="7">
    <source>
        <dbReference type="Pfam" id="PF17827"/>
    </source>
</evidence>
<dbReference type="EC" id="2.1.1.297" evidence="5"/>
<dbReference type="Pfam" id="PF17827">
    <property type="entry name" value="PrmC_N"/>
    <property type="match status" value="1"/>
</dbReference>
<evidence type="ECO:0000256" key="1">
    <source>
        <dbReference type="ARBA" id="ARBA00022603"/>
    </source>
</evidence>
<keyword evidence="2 5" id="KW-0808">Transferase</keyword>
<dbReference type="GO" id="GO:0032259">
    <property type="term" value="P:methylation"/>
    <property type="evidence" value="ECO:0007669"/>
    <property type="project" value="UniProtKB-KW"/>
</dbReference>